<dbReference type="AlphaFoldDB" id="M3AHU7"/>
<evidence type="ECO:0000313" key="3">
    <source>
        <dbReference type="Proteomes" id="UP000016932"/>
    </source>
</evidence>
<feature type="compositionally biased region" description="Basic and acidic residues" evidence="1">
    <location>
        <begin position="129"/>
        <end position="149"/>
    </location>
</feature>
<feature type="region of interest" description="Disordered" evidence="1">
    <location>
        <begin position="315"/>
        <end position="398"/>
    </location>
</feature>
<dbReference type="Proteomes" id="UP000016932">
    <property type="component" value="Unassembled WGS sequence"/>
</dbReference>
<evidence type="ECO:0000313" key="2">
    <source>
        <dbReference type="EMBL" id="EME84166.1"/>
    </source>
</evidence>
<protein>
    <submittedName>
        <fullName evidence="2">Uncharacterized protein</fullName>
    </submittedName>
</protein>
<organism evidence="2 3">
    <name type="scientific">Pseudocercospora fijiensis (strain CIRAD86)</name>
    <name type="common">Black leaf streak disease fungus</name>
    <name type="synonym">Mycosphaerella fijiensis</name>
    <dbReference type="NCBI Taxonomy" id="383855"/>
    <lineage>
        <taxon>Eukaryota</taxon>
        <taxon>Fungi</taxon>
        <taxon>Dikarya</taxon>
        <taxon>Ascomycota</taxon>
        <taxon>Pezizomycotina</taxon>
        <taxon>Dothideomycetes</taxon>
        <taxon>Dothideomycetidae</taxon>
        <taxon>Mycosphaerellales</taxon>
        <taxon>Mycosphaerellaceae</taxon>
        <taxon>Pseudocercospora</taxon>
    </lineage>
</organism>
<dbReference type="EMBL" id="KB446557">
    <property type="protein sequence ID" value="EME84166.1"/>
    <property type="molecule type" value="Genomic_DNA"/>
</dbReference>
<dbReference type="GeneID" id="19332942"/>
<keyword evidence="3" id="KW-1185">Reference proteome</keyword>
<accession>M3AHU7</accession>
<feature type="compositionally biased region" description="Basic and acidic residues" evidence="1">
    <location>
        <begin position="373"/>
        <end position="382"/>
    </location>
</feature>
<proteinExistence type="predicted"/>
<dbReference type="OrthoDB" id="3637311at2759"/>
<evidence type="ECO:0000256" key="1">
    <source>
        <dbReference type="SAM" id="MobiDB-lite"/>
    </source>
</evidence>
<gene>
    <name evidence="2" type="ORF">MYCFIDRAFT_173206</name>
</gene>
<reference evidence="2 3" key="1">
    <citation type="journal article" date="2012" name="PLoS Pathog.">
        <title>Diverse lifestyles and strategies of plant pathogenesis encoded in the genomes of eighteen Dothideomycetes fungi.</title>
        <authorList>
            <person name="Ohm R.A."/>
            <person name="Feau N."/>
            <person name="Henrissat B."/>
            <person name="Schoch C.L."/>
            <person name="Horwitz B.A."/>
            <person name="Barry K.W."/>
            <person name="Condon B.J."/>
            <person name="Copeland A.C."/>
            <person name="Dhillon B."/>
            <person name="Glaser F."/>
            <person name="Hesse C.N."/>
            <person name="Kosti I."/>
            <person name="LaButti K."/>
            <person name="Lindquist E.A."/>
            <person name="Lucas S."/>
            <person name="Salamov A.A."/>
            <person name="Bradshaw R.E."/>
            <person name="Ciuffetti L."/>
            <person name="Hamelin R.C."/>
            <person name="Kema G.H.J."/>
            <person name="Lawrence C."/>
            <person name="Scott J.A."/>
            <person name="Spatafora J.W."/>
            <person name="Turgeon B.G."/>
            <person name="de Wit P.J.G.M."/>
            <person name="Zhong S."/>
            <person name="Goodwin S.B."/>
            <person name="Grigoriev I.V."/>
        </authorList>
    </citation>
    <scope>NUCLEOTIDE SEQUENCE [LARGE SCALE GENOMIC DNA]</scope>
    <source>
        <strain evidence="2 3">CIRAD86</strain>
    </source>
</reference>
<dbReference type="KEGG" id="pfj:MYCFIDRAFT_173206"/>
<sequence length="440" mass="50161">MAAYQFLSASLARARNRATSSRERREETRMFNGPVRPLIAGGGLVCALCAYTTDSDEDILHLADRASTGRHMRSTSVQCRSGNKRKHVRLRPGICKSIICLKAMSQAQSPDFHAASDITHVIMESPSEEPERTSSDHSNHHPRASKDSCREEVDSMQSLLQMTSEKVVRNLFDYYEFKNWLDGPKIDLFLRLGILDMGNNNVCVFGDREGCFRPPSNYDSLCKAFQAFYFYAEDPLYEELHFRLALLYKNTACDRHRMTIETCKTMAEERFSKLESWRKEQLKPPGELSDDQDDIVPAVPNDRWSKIPRMFSAPELTRSRKVRKARPEFGTRVSEESDSSPENVPSTHPAPVRRALSTSSAGSVRVDSIIRASGEESDRNKELQQTQEALEGIPKPTQAPTLLYGVRVEQTNGKENRRSVLQGFRDWRSKRKENRTSRIY</sequence>
<name>M3AHU7_PSEFD</name>
<dbReference type="VEuPathDB" id="FungiDB:MYCFIDRAFT_173206"/>
<dbReference type="HOGENOM" id="CLU_622758_0_0_1"/>
<feature type="region of interest" description="Disordered" evidence="1">
    <location>
        <begin position="125"/>
        <end position="149"/>
    </location>
</feature>
<dbReference type="RefSeq" id="XP_007924790.1">
    <property type="nucleotide sequence ID" value="XM_007926599.1"/>
</dbReference>
<feature type="compositionally biased region" description="Basic and acidic residues" evidence="1">
    <location>
        <begin position="325"/>
        <end position="335"/>
    </location>
</feature>